<dbReference type="SUPFAM" id="SSF161098">
    <property type="entry name" value="MetI-like"/>
    <property type="match status" value="1"/>
</dbReference>
<keyword evidence="4 7" id="KW-0812">Transmembrane</keyword>
<dbReference type="PROSITE" id="PS50928">
    <property type="entry name" value="ABC_TM1"/>
    <property type="match status" value="1"/>
</dbReference>
<reference evidence="9" key="1">
    <citation type="submission" date="2009-04" db="EMBL/GenBank/DDBJ databases">
        <authorList>
            <person name="Weinstock G."/>
            <person name="Sodergren E."/>
            <person name="Clifton S."/>
            <person name="Fulton L."/>
            <person name="Fulton B."/>
            <person name="Courtney L."/>
            <person name="Fronick C."/>
            <person name="Harrison M."/>
            <person name="Strong C."/>
            <person name="Farmer C."/>
            <person name="Delahaunty K."/>
            <person name="Markovic C."/>
            <person name="Hall O."/>
            <person name="Minx P."/>
            <person name="Tomlinson C."/>
            <person name="Mitreva M."/>
            <person name="Nelson J."/>
            <person name="Hou S."/>
            <person name="Wollam A."/>
            <person name="Pepin K.H."/>
            <person name="Johnson M."/>
            <person name="Bhonagiri V."/>
            <person name="Nash W.E."/>
            <person name="Warren W."/>
            <person name="Chinwalla A."/>
            <person name="Mardis E.R."/>
            <person name="Wilson R.K."/>
        </authorList>
    </citation>
    <scope>NUCLEOTIDE SEQUENCE [LARGE SCALE GENOMIC DNA]</scope>
    <source>
        <strain evidence="9">DSM 14600</strain>
    </source>
</reference>
<dbReference type="Pfam" id="PF00528">
    <property type="entry name" value="BPD_transp_1"/>
    <property type="match status" value="1"/>
</dbReference>
<evidence type="ECO:0000256" key="6">
    <source>
        <dbReference type="ARBA" id="ARBA00023136"/>
    </source>
</evidence>
<feature type="transmembrane region" description="Helical" evidence="7">
    <location>
        <begin position="207"/>
        <end position="228"/>
    </location>
</feature>
<dbReference type="InterPro" id="IPR000515">
    <property type="entry name" value="MetI-like"/>
</dbReference>
<keyword evidence="2 7" id="KW-0813">Transport</keyword>
<organism evidence="9 10">
    <name type="scientific">Shuttleworthella satelles DSM 14600</name>
    <dbReference type="NCBI Taxonomy" id="626523"/>
    <lineage>
        <taxon>Bacteria</taxon>
        <taxon>Bacillati</taxon>
        <taxon>Bacillota</taxon>
        <taxon>Clostridia</taxon>
        <taxon>Lachnospirales</taxon>
        <taxon>Lachnospiraceae</taxon>
        <taxon>Shuttleworthella</taxon>
    </lineage>
</organism>
<dbReference type="HOGENOM" id="CLU_016047_0_0_9"/>
<feature type="transmembrane region" description="Helical" evidence="7">
    <location>
        <begin position="71"/>
        <end position="94"/>
    </location>
</feature>
<evidence type="ECO:0000256" key="3">
    <source>
        <dbReference type="ARBA" id="ARBA00022475"/>
    </source>
</evidence>
<proteinExistence type="inferred from homology"/>
<dbReference type="Gene3D" id="1.10.3720.10">
    <property type="entry name" value="MetI-like"/>
    <property type="match status" value="1"/>
</dbReference>
<comment type="caution">
    <text evidence="9">The sequence shown here is derived from an EMBL/GenBank/DDBJ whole genome shotgun (WGS) entry which is preliminary data.</text>
</comment>
<dbReference type="eggNOG" id="COG1175">
    <property type="taxonomic scope" value="Bacteria"/>
</dbReference>
<dbReference type="GO" id="GO:0005886">
    <property type="term" value="C:plasma membrane"/>
    <property type="evidence" value="ECO:0007669"/>
    <property type="project" value="UniProtKB-SubCell"/>
</dbReference>
<evidence type="ECO:0000256" key="4">
    <source>
        <dbReference type="ARBA" id="ARBA00022692"/>
    </source>
</evidence>
<feature type="transmembrane region" description="Helical" evidence="7">
    <location>
        <begin position="259"/>
        <end position="280"/>
    </location>
</feature>
<evidence type="ECO:0000256" key="7">
    <source>
        <dbReference type="RuleBase" id="RU363032"/>
    </source>
</evidence>
<dbReference type="InterPro" id="IPR035906">
    <property type="entry name" value="MetI-like_sf"/>
</dbReference>
<protein>
    <submittedName>
        <fullName evidence="9">ABC transporter, permease protein</fullName>
    </submittedName>
</protein>
<keyword evidence="10" id="KW-1185">Reference proteome</keyword>
<comment type="similarity">
    <text evidence="7">Belongs to the binding-protein-dependent transport system permease family.</text>
</comment>
<feature type="transmembrane region" description="Helical" evidence="7">
    <location>
        <begin position="12"/>
        <end position="35"/>
    </location>
</feature>
<dbReference type="RefSeq" id="WP_006907088.1">
    <property type="nucleotide sequence ID" value="NZ_GG665867.1"/>
</dbReference>
<dbReference type="AlphaFoldDB" id="C4GDD8"/>
<sequence>MKVLRDKKAIALFLVPALVLYTVMVMVPILGSAYYSLLHWDGLGDKVFVGLENFRKLFGDEIFRRAFFNNMIYVVIVMVMQLGIGFTIAVLLTYLKKGRGFIQTVYYIPSVITVIAIAQLFTSFYSYEPMGLFNLFRRALGMAPIAFLSDYKSVLPAVAAVEGWQYIGIYMIIFYSALVSVSPDILEAARIDGATELQILFKIRIPSIANVIMLSCILSLVGALRGFAAPMNMTKGGPNHRSEILATYMYKKAFTSRDYGYGSAIAVVIVILSIVGVLLISRYMDREEED</sequence>
<keyword evidence="6 7" id="KW-0472">Membrane</keyword>
<dbReference type="EMBL" id="ACIP02000007">
    <property type="protein sequence ID" value="EEP27417.1"/>
    <property type="molecule type" value="Genomic_DNA"/>
</dbReference>
<dbReference type="InterPro" id="IPR051393">
    <property type="entry name" value="ABC_transporter_permease"/>
</dbReference>
<dbReference type="Proteomes" id="UP000003494">
    <property type="component" value="Unassembled WGS sequence"/>
</dbReference>
<dbReference type="GO" id="GO:0055085">
    <property type="term" value="P:transmembrane transport"/>
    <property type="evidence" value="ECO:0007669"/>
    <property type="project" value="InterPro"/>
</dbReference>
<dbReference type="PANTHER" id="PTHR30193:SF37">
    <property type="entry name" value="INNER MEMBRANE ABC TRANSPORTER PERMEASE PROTEIN YCJO"/>
    <property type="match status" value="1"/>
</dbReference>
<gene>
    <name evidence="9" type="ORF">GCWU000342_02111</name>
</gene>
<dbReference type="PANTHER" id="PTHR30193">
    <property type="entry name" value="ABC TRANSPORTER PERMEASE PROTEIN"/>
    <property type="match status" value="1"/>
</dbReference>
<dbReference type="STRING" id="626523.GCWU000342_02111"/>
<comment type="subcellular location">
    <subcellularLocation>
        <location evidence="1 7">Cell membrane</location>
        <topology evidence="1 7">Multi-pass membrane protein</topology>
    </subcellularLocation>
</comment>
<feature type="transmembrane region" description="Helical" evidence="7">
    <location>
        <begin position="106"/>
        <end position="127"/>
    </location>
</feature>
<feature type="domain" description="ABC transmembrane type-1" evidence="8">
    <location>
        <begin position="67"/>
        <end position="280"/>
    </location>
</feature>
<keyword evidence="3" id="KW-1003">Cell membrane</keyword>
<evidence type="ECO:0000259" key="8">
    <source>
        <dbReference type="PROSITE" id="PS50928"/>
    </source>
</evidence>
<evidence type="ECO:0000256" key="2">
    <source>
        <dbReference type="ARBA" id="ARBA00022448"/>
    </source>
</evidence>
<feature type="transmembrane region" description="Helical" evidence="7">
    <location>
        <begin position="164"/>
        <end position="186"/>
    </location>
</feature>
<dbReference type="CDD" id="cd06261">
    <property type="entry name" value="TM_PBP2"/>
    <property type="match status" value="1"/>
</dbReference>
<keyword evidence="5 7" id="KW-1133">Transmembrane helix</keyword>
<evidence type="ECO:0000313" key="9">
    <source>
        <dbReference type="EMBL" id="EEP27417.1"/>
    </source>
</evidence>
<evidence type="ECO:0000256" key="1">
    <source>
        <dbReference type="ARBA" id="ARBA00004651"/>
    </source>
</evidence>
<evidence type="ECO:0000313" key="10">
    <source>
        <dbReference type="Proteomes" id="UP000003494"/>
    </source>
</evidence>
<evidence type="ECO:0000256" key="5">
    <source>
        <dbReference type="ARBA" id="ARBA00022989"/>
    </source>
</evidence>
<accession>C4GDD8</accession>
<name>C4GDD8_9FIRM</name>